<dbReference type="PANTHER" id="PTHR22803">
    <property type="entry name" value="MANNOSE, PHOSPHOLIPASE, LECTIN RECEPTOR RELATED"/>
    <property type="match status" value="1"/>
</dbReference>
<dbReference type="Proteomes" id="UP000198814">
    <property type="component" value="Unassembled WGS sequence"/>
</dbReference>
<dbReference type="Pfam" id="PF00059">
    <property type="entry name" value="Lectin_C"/>
    <property type="match status" value="1"/>
</dbReference>
<dbReference type="InterPro" id="IPR016187">
    <property type="entry name" value="CTDL_fold"/>
</dbReference>
<dbReference type="InterPro" id="IPR050111">
    <property type="entry name" value="C-type_lectin/snaclec_domain"/>
</dbReference>
<dbReference type="OrthoDB" id="500962at2"/>
<evidence type="ECO:0000313" key="4">
    <source>
        <dbReference type="Proteomes" id="UP000198814"/>
    </source>
</evidence>
<organism evidence="3 4">
    <name type="scientific">Nitrosomonas oligotropha</name>
    <dbReference type="NCBI Taxonomy" id="42354"/>
    <lineage>
        <taxon>Bacteria</taxon>
        <taxon>Pseudomonadati</taxon>
        <taxon>Pseudomonadota</taxon>
        <taxon>Betaproteobacteria</taxon>
        <taxon>Nitrosomonadales</taxon>
        <taxon>Nitrosomonadaceae</taxon>
        <taxon>Nitrosomonas</taxon>
    </lineage>
</organism>
<dbReference type="InterPro" id="IPR016186">
    <property type="entry name" value="C-type_lectin-like/link_sf"/>
</dbReference>
<dbReference type="SMART" id="SM00034">
    <property type="entry name" value="CLECT"/>
    <property type="match status" value="1"/>
</dbReference>
<dbReference type="RefSeq" id="WP_090322132.1">
    <property type="nucleotide sequence ID" value="NZ_FNOE01000037.1"/>
</dbReference>
<feature type="chain" id="PRO_5011726418" evidence="1">
    <location>
        <begin position="21"/>
        <end position="180"/>
    </location>
</feature>
<sequence>MKLKTIFLSLGLFAATGAVAAPVQWAGNGHWYELVSTPLSFGDATAEAATRTYLGLGGHLVTVTSADENTFVHTLTADGATWLGASDVAVEGEWRWVSGPEAGQLLTYTNWGPGEPNNSGNEDFAVYNNPWGGGLWNDRPDTGIAYIVEYSAPVPEPEIYAMLLAGLGIIGFAGRRLRNS</sequence>
<feature type="signal peptide" evidence="1">
    <location>
        <begin position="1"/>
        <end position="20"/>
    </location>
</feature>
<dbReference type="Pfam" id="PF07589">
    <property type="entry name" value="PEP-CTERM"/>
    <property type="match status" value="1"/>
</dbReference>
<dbReference type="SUPFAM" id="SSF56436">
    <property type="entry name" value="C-type lectin-like"/>
    <property type="match status" value="1"/>
</dbReference>
<feature type="domain" description="C-type lectin" evidence="2">
    <location>
        <begin position="27"/>
        <end position="140"/>
    </location>
</feature>
<dbReference type="InterPro" id="IPR001304">
    <property type="entry name" value="C-type_lectin-like"/>
</dbReference>
<dbReference type="EMBL" id="FODO01000034">
    <property type="protein sequence ID" value="SEP01645.1"/>
    <property type="molecule type" value="Genomic_DNA"/>
</dbReference>
<dbReference type="Gene3D" id="3.10.100.10">
    <property type="entry name" value="Mannose-Binding Protein A, subunit A"/>
    <property type="match status" value="1"/>
</dbReference>
<keyword evidence="1" id="KW-0732">Signal</keyword>
<keyword evidence="4" id="KW-1185">Reference proteome</keyword>
<accession>A0A1H8UEK5</accession>
<reference evidence="4" key="1">
    <citation type="submission" date="2016-10" db="EMBL/GenBank/DDBJ databases">
        <authorList>
            <person name="Varghese N."/>
            <person name="Submissions S."/>
        </authorList>
    </citation>
    <scope>NUCLEOTIDE SEQUENCE [LARGE SCALE GENOMIC DNA]</scope>
    <source>
        <strain evidence="4">Nm76</strain>
    </source>
</reference>
<dbReference type="InterPro" id="IPR013424">
    <property type="entry name" value="Ice-binding_C"/>
</dbReference>
<name>A0A1H8UEK5_9PROT</name>
<evidence type="ECO:0000259" key="2">
    <source>
        <dbReference type="PROSITE" id="PS50041"/>
    </source>
</evidence>
<protein>
    <submittedName>
        <fullName evidence="3">PEP-CTERM protein-sorting domain-containing protein</fullName>
    </submittedName>
</protein>
<proteinExistence type="predicted"/>
<evidence type="ECO:0000313" key="3">
    <source>
        <dbReference type="EMBL" id="SEP01645.1"/>
    </source>
</evidence>
<dbReference type="AlphaFoldDB" id="A0A1H8UEK5"/>
<dbReference type="NCBIfam" id="TIGR02595">
    <property type="entry name" value="PEP_CTERM"/>
    <property type="match status" value="1"/>
</dbReference>
<gene>
    <name evidence="3" type="ORF">SAMN05216333_13411</name>
</gene>
<evidence type="ECO:0000256" key="1">
    <source>
        <dbReference type="SAM" id="SignalP"/>
    </source>
</evidence>
<dbReference type="PROSITE" id="PS50041">
    <property type="entry name" value="C_TYPE_LECTIN_2"/>
    <property type="match status" value="1"/>
</dbReference>
<dbReference type="STRING" id="42354.SAMN05216333_13411"/>